<dbReference type="Proteomes" id="UP000044841">
    <property type="component" value="Unassembled WGS sequence"/>
</dbReference>
<feature type="compositionally biased region" description="Acidic residues" evidence="2">
    <location>
        <begin position="694"/>
        <end position="712"/>
    </location>
</feature>
<feature type="coiled-coil region" evidence="1">
    <location>
        <begin position="211"/>
        <end position="243"/>
    </location>
</feature>
<gene>
    <name evidence="4" type="ORF">RSOLAG22IIIB_09871</name>
</gene>
<proteinExistence type="predicted"/>
<evidence type="ECO:0000259" key="3">
    <source>
        <dbReference type="PROSITE" id="PS50181"/>
    </source>
</evidence>
<organism evidence="4 5">
    <name type="scientific">Rhizoctonia solani</name>
    <dbReference type="NCBI Taxonomy" id="456999"/>
    <lineage>
        <taxon>Eukaryota</taxon>
        <taxon>Fungi</taxon>
        <taxon>Dikarya</taxon>
        <taxon>Basidiomycota</taxon>
        <taxon>Agaricomycotina</taxon>
        <taxon>Agaricomycetes</taxon>
        <taxon>Cantharellales</taxon>
        <taxon>Ceratobasidiaceae</taxon>
        <taxon>Rhizoctonia</taxon>
    </lineage>
</organism>
<evidence type="ECO:0000313" key="5">
    <source>
        <dbReference type="Proteomes" id="UP000044841"/>
    </source>
</evidence>
<keyword evidence="5" id="KW-1185">Reference proteome</keyword>
<feature type="domain" description="F-box" evidence="3">
    <location>
        <begin position="28"/>
        <end position="77"/>
    </location>
</feature>
<feature type="region of interest" description="Disordered" evidence="2">
    <location>
        <begin position="1"/>
        <end position="27"/>
    </location>
</feature>
<dbReference type="CDD" id="cd09917">
    <property type="entry name" value="F-box_SF"/>
    <property type="match status" value="1"/>
</dbReference>
<reference evidence="4 5" key="1">
    <citation type="submission" date="2015-07" db="EMBL/GenBank/DDBJ databases">
        <authorList>
            <person name="Noorani M."/>
        </authorList>
    </citation>
    <scope>NUCLEOTIDE SEQUENCE [LARGE SCALE GENOMIC DNA]</scope>
    <source>
        <strain evidence="4">BBA 69670</strain>
    </source>
</reference>
<evidence type="ECO:0000313" key="4">
    <source>
        <dbReference type="EMBL" id="CUA71813.1"/>
    </source>
</evidence>
<feature type="compositionally biased region" description="Acidic residues" evidence="2">
    <location>
        <begin position="721"/>
        <end position="740"/>
    </location>
</feature>
<accession>A0A0K6G0D0</accession>
<dbReference type="InterPro" id="IPR036047">
    <property type="entry name" value="F-box-like_dom_sf"/>
</dbReference>
<feature type="region of interest" description="Disordered" evidence="2">
    <location>
        <begin position="684"/>
        <end position="740"/>
    </location>
</feature>
<dbReference type="PROSITE" id="PS50181">
    <property type="entry name" value="FBOX"/>
    <property type="match status" value="1"/>
</dbReference>
<dbReference type="EMBL" id="CYGV01001265">
    <property type="protein sequence ID" value="CUA71813.1"/>
    <property type="molecule type" value="Genomic_DNA"/>
</dbReference>
<evidence type="ECO:0000256" key="2">
    <source>
        <dbReference type="SAM" id="MobiDB-lite"/>
    </source>
</evidence>
<dbReference type="InterPro" id="IPR001810">
    <property type="entry name" value="F-box_dom"/>
</dbReference>
<name>A0A0K6G0D0_9AGAM</name>
<evidence type="ECO:0000256" key="1">
    <source>
        <dbReference type="SAM" id="Coils"/>
    </source>
</evidence>
<feature type="compositionally biased region" description="Basic residues" evidence="2">
    <location>
        <begin position="9"/>
        <end position="26"/>
    </location>
</feature>
<keyword evidence="1" id="KW-0175">Coiled coil</keyword>
<protein>
    <recommendedName>
        <fullName evidence="3">F-box domain-containing protein</fullName>
    </recommendedName>
</protein>
<sequence length="740" mass="85939">MKGGSTKAPPRKRQRTEKKPTRRKQGRLADFMNLPTDVFTMIASYLLPLDILSLARSNKFFDNLLMTKSSKSIWSNAMKNVPGLPPCPAELNEPQYVALLFTNVCSMCGSLSRSPVDEVLLVRLCAVCKRNELMFLRELPKEVHELVHYSVKSSLGETFREMIEYLGVAVRGEAEAVLDKFNDLVDDEDDEAFRAWVARRKRHTAKRRKWAAELVNYLATLEAQRADEKKELIETREAQIKEKLLKLGWEPGDLKFHPYADGIQQWHELVENPKQPRPLTDRGKYPIPVLHQTLTLSLVWKNLYVKLEPLLEANRESRLEKECANRQIYRRKALDNLLREIRHKNPVLLKVKPRKSKPLYAYYDSRPVAQRDVFPFVQDALELPFIQEMNEDDVSVDEFRKALHEHQSEIETFVAEWQDRTRTHLVDLIRAEDKKYPELLKPPKNMDPDAFARLSNDQKLLLRADSLFYVDGGYFNSSIKSVYGYEKALRVVYPRCTDEPLEPWEPCEPEEDELEVPDLDMIHRYPAAQKVARELLADLGKPNASFVEINQVLYSCERCHEKEPKEWTSMIAHYLEQKQISAKVERHATPPDEYKLVYNNVHARGFYTDRPMIRPVKQNGTSETEVLVLKCTLCMKQPVSRNVTLSAEKMNKHLLEIHWVTKPELNEHYCIPANSELYAYGAQPGHGYERSEPQVDDEEVEADNNLEEEIEVEVVYYQSPFEDDEDEEEEGSVGSEETDF</sequence>
<dbReference type="AlphaFoldDB" id="A0A0K6G0D0"/>
<dbReference type="SUPFAM" id="SSF81383">
    <property type="entry name" value="F-box domain"/>
    <property type="match status" value="1"/>
</dbReference>